<evidence type="ECO:0008006" key="2">
    <source>
        <dbReference type="Google" id="ProtNLM"/>
    </source>
</evidence>
<accession>X0SZ13</accession>
<dbReference type="InterPro" id="IPR018247">
    <property type="entry name" value="EF_Hand_1_Ca_BS"/>
</dbReference>
<organism evidence="1">
    <name type="scientific">marine sediment metagenome</name>
    <dbReference type="NCBI Taxonomy" id="412755"/>
    <lineage>
        <taxon>unclassified sequences</taxon>
        <taxon>metagenomes</taxon>
        <taxon>ecological metagenomes</taxon>
    </lineage>
</organism>
<dbReference type="EMBL" id="BARS01018907">
    <property type="protein sequence ID" value="GAF86214.1"/>
    <property type="molecule type" value="Genomic_DNA"/>
</dbReference>
<gene>
    <name evidence="1" type="ORF">S01H1_30693</name>
</gene>
<reference evidence="1" key="1">
    <citation type="journal article" date="2014" name="Front. Microbiol.">
        <title>High frequency of phylogenetically diverse reductive dehalogenase-homologous genes in deep subseafloor sedimentary metagenomes.</title>
        <authorList>
            <person name="Kawai M."/>
            <person name="Futagami T."/>
            <person name="Toyoda A."/>
            <person name="Takaki Y."/>
            <person name="Nishi S."/>
            <person name="Hori S."/>
            <person name="Arai W."/>
            <person name="Tsubouchi T."/>
            <person name="Morono Y."/>
            <person name="Uchiyama I."/>
            <person name="Ito T."/>
            <person name="Fujiyama A."/>
            <person name="Inagaki F."/>
            <person name="Takami H."/>
        </authorList>
    </citation>
    <scope>NUCLEOTIDE SEQUENCE</scope>
    <source>
        <strain evidence="1">Expedition CK06-06</strain>
    </source>
</reference>
<sequence length="275" mass="30598">PTQAPLPDGKVTYADYFAISDAISDLYLYDANGDLAIDELDLAAWDTIEEYSALSLTLMPQDLETANITGDLGAFMREQIVDKADIERFFEVSGSTFGKTWDKQMKSFLEYDFFGDPGDPGNLGDSFQSFDIDGDGKVTAKDLGRISDAKLAVDIMKNVFVTLLNQFHDAGFTSDPADDNYIGKRMDDVEVMLMCTGAYSTDMWADLNKDDKIDSADFAIYRHLYDNSGAAQWWPFDPIINAQGTHITDIDTYLTGGLWGQIYPDSTETKALNEF</sequence>
<feature type="non-terminal residue" evidence="1">
    <location>
        <position position="275"/>
    </location>
</feature>
<dbReference type="AlphaFoldDB" id="X0SZ13"/>
<evidence type="ECO:0000313" key="1">
    <source>
        <dbReference type="EMBL" id="GAF86214.1"/>
    </source>
</evidence>
<name>X0SZ13_9ZZZZ</name>
<dbReference type="SUPFAM" id="SSF47473">
    <property type="entry name" value="EF-hand"/>
    <property type="match status" value="1"/>
</dbReference>
<dbReference type="PROSITE" id="PS00018">
    <property type="entry name" value="EF_HAND_1"/>
    <property type="match status" value="1"/>
</dbReference>
<protein>
    <recommendedName>
        <fullName evidence="2">EF-hand domain-containing protein</fullName>
    </recommendedName>
</protein>
<dbReference type="InterPro" id="IPR011992">
    <property type="entry name" value="EF-hand-dom_pair"/>
</dbReference>
<comment type="caution">
    <text evidence="1">The sequence shown here is derived from an EMBL/GenBank/DDBJ whole genome shotgun (WGS) entry which is preliminary data.</text>
</comment>
<proteinExistence type="predicted"/>
<feature type="non-terminal residue" evidence="1">
    <location>
        <position position="1"/>
    </location>
</feature>